<accession>E3ZTU4</accession>
<name>E3ZTU4_LISSE</name>
<comment type="caution">
    <text evidence="1">The sequence shown here is derived from an EMBL/GenBank/DDBJ whole genome shotgun (WGS) entry which is preliminary data.</text>
</comment>
<protein>
    <submittedName>
        <fullName evidence="1">RNA polymerase factor sigma-54</fullName>
    </submittedName>
</protein>
<dbReference type="EMBL" id="ADXJ01000985">
    <property type="protein sequence ID" value="EFR98953.1"/>
    <property type="molecule type" value="Genomic_DNA"/>
</dbReference>
<reference evidence="1" key="1">
    <citation type="journal article" date="2010" name="Microbiol. Resour. Announc.">
        <title>Comparative genomics of the bacterial genus Listeria: Genome evolution is characterized by limited gene acquisition and limited gene loss.</title>
        <authorList>
            <person name="den Bakker H.C."/>
            <person name="Cummings C.A."/>
            <person name="Ferreira V."/>
            <person name="Vatta P."/>
            <person name="Orsi R.H."/>
            <person name="Degoricija L."/>
            <person name="Barker M."/>
            <person name="Petrauskene O."/>
            <person name="Furtado M.R."/>
            <person name="Wiedmann M."/>
        </authorList>
    </citation>
    <scope>NUCLEOTIDE SEQUENCE [LARGE SCALE GENOMIC DNA]</scope>
    <source>
        <strain evidence="1">FSL N1-067</strain>
    </source>
</reference>
<feature type="non-terminal residue" evidence="1">
    <location>
        <position position="1"/>
    </location>
</feature>
<gene>
    <name evidence="1" type="ORF">NT03LS_2973</name>
</gene>
<sequence>INLSCLATSSTEILSAGITVMPCKLRADNSTFSLSLATTISALVSTEIFLRKAANSFVLGASKVKPSSTTNFSSFTLEERIDLIAKRRTFLGNL</sequence>
<dbReference type="AlphaFoldDB" id="E3ZTU4"/>
<organism evidence="1">
    <name type="scientific">Listeria seeligeri FSL N1-067</name>
    <dbReference type="NCBI Taxonomy" id="702453"/>
    <lineage>
        <taxon>Bacteria</taxon>
        <taxon>Bacillati</taxon>
        <taxon>Bacillota</taxon>
        <taxon>Bacilli</taxon>
        <taxon>Bacillales</taxon>
        <taxon>Listeriaceae</taxon>
        <taxon>Listeria</taxon>
    </lineage>
</organism>
<proteinExistence type="predicted"/>
<dbReference type="HOGENOM" id="CLU_2377708_0_0_9"/>
<dbReference type="Proteomes" id="UP000004302">
    <property type="component" value="Chromosome"/>
</dbReference>
<evidence type="ECO:0000313" key="1">
    <source>
        <dbReference type="EMBL" id="EFR98953.1"/>
    </source>
</evidence>